<keyword evidence="2" id="KW-0812">Transmembrane</keyword>
<keyword evidence="2" id="KW-0472">Membrane</keyword>
<keyword evidence="2" id="KW-1133">Transmembrane helix</keyword>
<dbReference type="PANTHER" id="PTHR10728:SF40">
    <property type="entry name" value="PATATIN FAMILY PROTEIN"/>
    <property type="match status" value="1"/>
</dbReference>
<feature type="domain" description="PNPLA" evidence="3">
    <location>
        <begin position="8"/>
        <end position="231"/>
    </location>
</feature>
<evidence type="ECO:0000256" key="2">
    <source>
        <dbReference type="SAM" id="Phobius"/>
    </source>
</evidence>
<organism evidence="4 5">
    <name type="scientific">Microbulbifer epialgicus</name>
    <dbReference type="NCBI Taxonomy" id="393907"/>
    <lineage>
        <taxon>Bacteria</taxon>
        <taxon>Pseudomonadati</taxon>
        <taxon>Pseudomonadota</taxon>
        <taxon>Gammaproteobacteria</taxon>
        <taxon>Cellvibrionales</taxon>
        <taxon>Microbulbiferaceae</taxon>
        <taxon>Microbulbifer</taxon>
    </lineage>
</organism>
<dbReference type="RefSeq" id="WP_371837530.1">
    <property type="nucleotide sequence ID" value="NZ_JBGMEK010000004.1"/>
</dbReference>
<evidence type="ECO:0000313" key="4">
    <source>
        <dbReference type="EMBL" id="MFA0809915.1"/>
    </source>
</evidence>
<proteinExistence type="predicted"/>
<evidence type="ECO:0000313" key="5">
    <source>
        <dbReference type="Proteomes" id="UP001569428"/>
    </source>
</evidence>
<dbReference type="InterPro" id="IPR002641">
    <property type="entry name" value="PNPLA_dom"/>
</dbReference>
<dbReference type="Pfam" id="PF01734">
    <property type="entry name" value="Patatin"/>
    <property type="match status" value="1"/>
</dbReference>
<reference evidence="4 5" key="1">
    <citation type="submission" date="2024-08" db="EMBL/GenBank/DDBJ databases">
        <authorList>
            <person name="Ishaq N."/>
        </authorList>
    </citation>
    <scope>NUCLEOTIDE SEQUENCE [LARGE SCALE GENOMIC DNA]</scope>
    <source>
        <strain evidence="4 5">DSM 18651</strain>
    </source>
</reference>
<comment type="caution">
    <text evidence="4">The sequence shown here is derived from an EMBL/GenBank/DDBJ whole genome shotgun (WGS) entry which is preliminary data.</text>
</comment>
<sequence length="368" mass="41121">MHNTTLALALSGGGIRAMVFHAGVLLYLAEHSYLEKVSHISSVSGGSLLVGMVYKFNNYHWPDSESYKNHIFESVKAELCSRNLQMAALFEVLKPSNWPNLLSRANVLAEAISKIWGVDAFMGDLGGYPLWSINATTAETGRRFRFKYDTCGDYSIGYSNAASFRLSQAMAVSAAFPGGIGPLQLETRRLTWRKRRRWEDLEDMGEEVRLPYRKLHLYDGGVYDNLGMEPLFNPGNAQPKFEGVSVLVSDAGSPLPRGFSMFALNPFRLKRILDICMDQARSLRVRSFMEYLNTHNRGGGYLMIGQHPGELLDNDQQLPFDGQTVEDVRTVTAYKTDLAKIGSSDFDRIARHGYEVARAVDTLRGGLI</sequence>
<feature type="transmembrane region" description="Helical" evidence="2">
    <location>
        <begin position="6"/>
        <end position="29"/>
    </location>
</feature>
<protein>
    <submittedName>
        <fullName evidence="4">Patatin-like phospholipase family protein</fullName>
    </submittedName>
</protein>
<accession>A0ABV4NV46</accession>
<evidence type="ECO:0000259" key="3">
    <source>
        <dbReference type="Pfam" id="PF01734"/>
    </source>
</evidence>
<dbReference type="Gene3D" id="3.40.1090.10">
    <property type="entry name" value="Cytosolic phospholipase A2 catalytic domain"/>
    <property type="match status" value="2"/>
</dbReference>
<dbReference type="InterPro" id="IPR016035">
    <property type="entry name" value="Acyl_Trfase/lysoPLipase"/>
</dbReference>
<dbReference type="SUPFAM" id="SSF52151">
    <property type="entry name" value="FabD/lysophospholipase-like"/>
    <property type="match status" value="1"/>
</dbReference>
<dbReference type="Proteomes" id="UP001569428">
    <property type="component" value="Unassembled WGS sequence"/>
</dbReference>
<keyword evidence="1" id="KW-0443">Lipid metabolism</keyword>
<dbReference type="EMBL" id="JBGMEK010000004">
    <property type="protein sequence ID" value="MFA0809915.1"/>
    <property type="molecule type" value="Genomic_DNA"/>
</dbReference>
<keyword evidence="5" id="KW-1185">Reference proteome</keyword>
<gene>
    <name evidence="4" type="ORF">ACCI49_03195</name>
</gene>
<name>A0ABV4NV46_9GAMM</name>
<evidence type="ECO:0000256" key="1">
    <source>
        <dbReference type="ARBA" id="ARBA00023098"/>
    </source>
</evidence>
<dbReference type="PANTHER" id="PTHR10728">
    <property type="entry name" value="CYTOSOLIC PHOSPHOLIPASE A2"/>
    <property type="match status" value="1"/>
</dbReference>